<accession>A0A9D4IYL6</accession>
<protein>
    <submittedName>
        <fullName evidence="1">Uncharacterized protein</fullName>
    </submittedName>
</protein>
<gene>
    <name evidence="1" type="ORF">DPMN_167709</name>
</gene>
<proteinExistence type="predicted"/>
<keyword evidence="2" id="KW-1185">Reference proteome</keyword>
<dbReference type="AlphaFoldDB" id="A0A9D4IYL6"/>
<name>A0A9D4IYL6_DREPO</name>
<reference evidence="1" key="2">
    <citation type="submission" date="2020-11" db="EMBL/GenBank/DDBJ databases">
        <authorList>
            <person name="McCartney M.A."/>
            <person name="Auch B."/>
            <person name="Kono T."/>
            <person name="Mallez S."/>
            <person name="Becker A."/>
            <person name="Gohl D.M."/>
            <person name="Silverstein K.A.T."/>
            <person name="Koren S."/>
            <person name="Bechman K.B."/>
            <person name="Herman A."/>
            <person name="Abrahante J.E."/>
            <person name="Garbe J."/>
        </authorList>
    </citation>
    <scope>NUCLEOTIDE SEQUENCE</scope>
    <source>
        <strain evidence="1">Duluth1</strain>
        <tissue evidence="1">Whole animal</tissue>
    </source>
</reference>
<evidence type="ECO:0000313" key="2">
    <source>
        <dbReference type="Proteomes" id="UP000828390"/>
    </source>
</evidence>
<comment type="caution">
    <text evidence="1">The sequence shown here is derived from an EMBL/GenBank/DDBJ whole genome shotgun (WGS) entry which is preliminary data.</text>
</comment>
<evidence type="ECO:0000313" key="1">
    <source>
        <dbReference type="EMBL" id="KAH3789529.1"/>
    </source>
</evidence>
<dbReference type="EMBL" id="JAIWYP010000008">
    <property type="protein sequence ID" value="KAH3789529.1"/>
    <property type="molecule type" value="Genomic_DNA"/>
</dbReference>
<sequence>MGIVDFDGVVDRMLHDCQQNTSDADENAENADKELYDSDAEKIKDENVGNIDTLLDDADAENRHAFTFAPGEGQQHISR</sequence>
<reference evidence="1" key="1">
    <citation type="journal article" date="2019" name="bioRxiv">
        <title>The Genome of the Zebra Mussel, Dreissena polymorpha: A Resource for Invasive Species Research.</title>
        <authorList>
            <person name="McCartney M.A."/>
            <person name="Auch B."/>
            <person name="Kono T."/>
            <person name="Mallez S."/>
            <person name="Zhang Y."/>
            <person name="Obille A."/>
            <person name="Becker A."/>
            <person name="Abrahante J.E."/>
            <person name="Garbe J."/>
            <person name="Badalamenti J.P."/>
            <person name="Herman A."/>
            <person name="Mangelson H."/>
            <person name="Liachko I."/>
            <person name="Sullivan S."/>
            <person name="Sone E.D."/>
            <person name="Koren S."/>
            <person name="Silverstein K.A.T."/>
            <person name="Beckman K.B."/>
            <person name="Gohl D.M."/>
        </authorList>
    </citation>
    <scope>NUCLEOTIDE SEQUENCE</scope>
    <source>
        <strain evidence="1">Duluth1</strain>
        <tissue evidence="1">Whole animal</tissue>
    </source>
</reference>
<dbReference type="Proteomes" id="UP000828390">
    <property type="component" value="Unassembled WGS sequence"/>
</dbReference>
<organism evidence="1 2">
    <name type="scientific">Dreissena polymorpha</name>
    <name type="common">Zebra mussel</name>
    <name type="synonym">Mytilus polymorpha</name>
    <dbReference type="NCBI Taxonomy" id="45954"/>
    <lineage>
        <taxon>Eukaryota</taxon>
        <taxon>Metazoa</taxon>
        <taxon>Spiralia</taxon>
        <taxon>Lophotrochozoa</taxon>
        <taxon>Mollusca</taxon>
        <taxon>Bivalvia</taxon>
        <taxon>Autobranchia</taxon>
        <taxon>Heteroconchia</taxon>
        <taxon>Euheterodonta</taxon>
        <taxon>Imparidentia</taxon>
        <taxon>Neoheterodontei</taxon>
        <taxon>Myida</taxon>
        <taxon>Dreissenoidea</taxon>
        <taxon>Dreissenidae</taxon>
        <taxon>Dreissena</taxon>
    </lineage>
</organism>